<comment type="caution">
    <text evidence="3">The sequence shown here is derived from an EMBL/GenBank/DDBJ whole genome shotgun (WGS) entry which is preliminary data.</text>
</comment>
<dbReference type="PROSITE" id="PS50966">
    <property type="entry name" value="ZF_SWIM"/>
    <property type="match status" value="1"/>
</dbReference>
<reference evidence="3" key="1">
    <citation type="submission" date="2019-08" db="EMBL/GenBank/DDBJ databases">
        <title>The improved chromosome-level genome for the pearl oyster Pinctada fucata martensii using PacBio sequencing and Hi-C.</title>
        <authorList>
            <person name="Zheng Z."/>
        </authorList>
    </citation>
    <scope>NUCLEOTIDE SEQUENCE</scope>
    <source>
        <strain evidence="3">ZZ-2019</strain>
        <tissue evidence="3">Adductor muscle</tissue>
    </source>
</reference>
<evidence type="ECO:0000256" key="1">
    <source>
        <dbReference type="PROSITE-ProRule" id="PRU00325"/>
    </source>
</evidence>
<name>A0AA88YVS5_PINIB</name>
<dbReference type="Proteomes" id="UP001186944">
    <property type="component" value="Unassembled WGS sequence"/>
</dbReference>
<protein>
    <recommendedName>
        <fullName evidence="2">SWIM-type domain-containing protein</fullName>
    </recommendedName>
</protein>
<sequence length="279" mass="31870">MCEKETPKAIHDKIDYVDGLDRASRERYNSKLKLINALDPCKLTTKDWGCEAEKFPEIAYPDIVNYLVYTQSAYTLDDLKVYKSLESYNQFVCGWVKDVLVKEINIKSVITGRHKIDNSENQKPKAYKIRIKEEPKIIAERDGAILTGHCDCMAGLGEVCSHVGALLFYVDALVKLRNSKTVTREPTYWMLPSGFRKVEHAMLGDINFKSAKSLRKDLNDNIDNVLISRRSSSSQHLPTIPIPSDSKINYFYRRLHNTKGKPVILSLTEQYSPLYVPTC</sequence>
<dbReference type="PANTHER" id="PTHR47526:SF4">
    <property type="entry name" value="SWIM-TYPE DOMAIN-CONTAINING PROTEIN"/>
    <property type="match status" value="1"/>
</dbReference>
<organism evidence="3 4">
    <name type="scientific">Pinctada imbricata</name>
    <name type="common">Atlantic pearl-oyster</name>
    <name type="synonym">Pinctada martensii</name>
    <dbReference type="NCBI Taxonomy" id="66713"/>
    <lineage>
        <taxon>Eukaryota</taxon>
        <taxon>Metazoa</taxon>
        <taxon>Spiralia</taxon>
        <taxon>Lophotrochozoa</taxon>
        <taxon>Mollusca</taxon>
        <taxon>Bivalvia</taxon>
        <taxon>Autobranchia</taxon>
        <taxon>Pteriomorphia</taxon>
        <taxon>Pterioida</taxon>
        <taxon>Pterioidea</taxon>
        <taxon>Pteriidae</taxon>
        <taxon>Pinctada</taxon>
    </lineage>
</organism>
<proteinExistence type="predicted"/>
<dbReference type="EMBL" id="VSWD01000002">
    <property type="protein sequence ID" value="KAK3107020.1"/>
    <property type="molecule type" value="Genomic_DNA"/>
</dbReference>
<gene>
    <name evidence="3" type="ORF">FSP39_005317</name>
</gene>
<dbReference type="PANTHER" id="PTHR47526">
    <property type="entry name" value="ATP-DEPENDENT DNA HELICASE"/>
    <property type="match status" value="1"/>
</dbReference>
<dbReference type="GO" id="GO:0008270">
    <property type="term" value="F:zinc ion binding"/>
    <property type="evidence" value="ECO:0007669"/>
    <property type="project" value="UniProtKB-KW"/>
</dbReference>
<evidence type="ECO:0000259" key="2">
    <source>
        <dbReference type="PROSITE" id="PS50966"/>
    </source>
</evidence>
<dbReference type="AlphaFoldDB" id="A0AA88YVS5"/>
<keyword evidence="4" id="KW-1185">Reference proteome</keyword>
<feature type="domain" description="SWIM-type" evidence="2">
    <location>
        <begin position="127"/>
        <end position="171"/>
    </location>
</feature>
<keyword evidence="1" id="KW-0479">Metal-binding</keyword>
<evidence type="ECO:0000313" key="3">
    <source>
        <dbReference type="EMBL" id="KAK3107020.1"/>
    </source>
</evidence>
<keyword evidence="1" id="KW-0862">Zinc</keyword>
<keyword evidence="1" id="KW-0863">Zinc-finger</keyword>
<accession>A0AA88YVS5</accession>
<dbReference type="InterPro" id="IPR007527">
    <property type="entry name" value="Znf_SWIM"/>
</dbReference>
<evidence type="ECO:0000313" key="4">
    <source>
        <dbReference type="Proteomes" id="UP001186944"/>
    </source>
</evidence>